<evidence type="ECO:0000313" key="3">
    <source>
        <dbReference type="Proteomes" id="UP001567538"/>
    </source>
</evidence>
<dbReference type="EMBL" id="JBEAFC010000004">
    <property type="protein sequence ID" value="KAL1558645.1"/>
    <property type="molecule type" value="Genomic_DNA"/>
</dbReference>
<reference evidence="2 3" key="1">
    <citation type="submission" date="2024-06" db="EMBL/GenBank/DDBJ databases">
        <title>A chromosome level genome sequence of Diviner's sage (Salvia divinorum).</title>
        <authorList>
            <person name="Ford S.A."/>
            <person name="Ro D.-K."/>
            <person name="Ness R.W."/>
            <person name="Phillips M.A."/>
        </authorList>
    </citation>
    <scope>NUCLEOTIDE SEQUENCE [LARGE SCALE GENOMIC DNA]</scope>
    <source>
        <strain evidence="2">SAF-2024a</strain>
        <tissue evidence="2">Leaf</tissue>
    </source>
</reference>
<comment type="caution">
    <text evidence="2">The sequence shown here is derived from an EMBL/GenBank/DDBJ whole genome shotgun (WGS) entry which is preliminary data.</text>
</comment>
<feature type="transmembrane region" description="Helical" evidence="1">
    <location>
        <begin position="28"/>
        <end position="49"/>
    </location>
</feature>
<keyword evidence="1" id="KW-0472">Membrane</keyword>
<name>A0ABD1HQA6_SALDI</name>
<dbReference type="Proteomes" id="UP001567538">
    <property type="component" value="Unassembled WGS sequence"/>
</dbReference>
<sequence>MSLSQVLQDGISTRKLTAQSNFWKRGSVILMGMASLMPYLLLLIFIPLLPVSFPSSMQLLLMGKGKLHQASRSSGYADLKKLFWKFYWGP</sequence>
<evidence type="ECO:0000313" key="2">
    <source>
        <dbReference type="EMBL" id="KAL1558645.1"/>
    </source>
</evidence>
<organism evidence="2 3">
    <name type="scientific">Salvia divinorum</name>
    <name type="common">Maria pastora</name>
    <name type="synonym">Diviner's sage</name>
    <dbReference type="NCBI Taxonomy" id="28513"/>
    <lineage>
        <taxon>Eukaryota</taxon>
        <taxon>Viridiplantae</taxon>
        <taxon>Streptophyta</taxon>
        <taxon>Embryophyta</taxon>
        <taxon>Tracheophyta</taxon>
        <taxon>Spermatophyta</taxon>
        <taxon>Magnoliopsida</taxon>
        <taxon>eudicotyledons</taxon>
        <taxon>Gunneridae</taxon>
        <taxon>Pentapetalae</taxon>
        <taxon>asterids</taxon>
        <taxon>lamiids</taxon>
        <taxon>Lamiales</taxon>
        <taxon>Lamiaceae</taxon>
        <taxon>Nepetoideae</taxon>
        <taxon>Mentheae</taxon>
        <taxon>Salviinae</taxon>
        <taxon>Salvia</taxon>
        <taxon>Salvia subgen. Calosphace</taxon>
    </lineage>
</organism>
<gene>
    <name evidence="2" type="ORF">AAHA92_09085</name>
</gene>
<dbReference type="AlphaFoldDB" id="A0ABD1HQA6"/>
<keyword evidence="3" id="KW-1185">Reference proteome</keyword>
<evidence type="ECO:0000256" key="1">
    <source>
        <dbReference type="SAM" id="Phobius"/>
    </source>
</evidence>
<accession>A0ABD1HQA6</accession>
<keyword evidence="1" id="KW-1133">Transmembrane helix</keyword>
<protein>
    <submittedName>
        <fullName evidence="2">Uncharacterized protein</fullName>
    </submittedName>
</protein>
<proteinExistence type="predicted"/>
<keyword evidence="1" id="KW-0812">Transmembrane</keyword>